<organism evidence="1 2">
    <name type="scientific">Limnobacter parvus</name>
    <dbReference type="NCBI Taxonomy" id="2939690"/>
    <lineage>
        <taxon>Bacteria</taxon>
        <taxon>Pseudomonadati</taxon>
        <taxon>Pseudomonadota</taxon>
        <taxon>Betaproteobacteria</taxon>
        <taxon>Burkholderiales</taxon>
        <taxon>Burkholderiaceae</taxon>
        <taxon>Limnobacter</taxon>
    </lineage>
</organism>
<keyword evidence="1" id="KW-0489">Methyltransferase</keyword>
<reference evidence="1" key="1">
    <citation type="submission" date="2022-07" db="EMBL/GenBank/DDBJ databases">
        <authorList>
            <person name="Xamxidin M."/>
        </authorList>
    </citation>
    <scope>NUCLEOTIDE SEQUENCE</scope>
    <source>
        <strain evidence="1">YS8-69</strain>
    </source>
</reference>
<dbReference type="PANTHER" id="PTHR40036:SF1">
    <property type="entry name" value="MACROCIN O-METHYLTRANSFERASE"/>
    <property type="match status" value="1"/>
</dbReference>
<protein>
    <submittedName>
        <fullName evidence="1">TylF/MycF family methyltransferase</fullName>
    </submittedName>
</protein>
<keyword evidence="1" id="KW-0808">Transferase</keyword>
<dbReference type="Pfam" id="PF05711">
    <property type="entry name" value="TylF"/>
    <property type="match status" value="1"/>
</dbReference>
<evidence type="ECO:0000313" key="1">
    <source>
        <dbReference type="EMBL" id="MCR2745787.1"/>
    </source>
</evidence>
<name>A0ABT1XHN9_9BURK</name>
<sequence length="253" mass="29081">MPKKTLRSRIQKILRQIQFAFIKFGFSNYRNIFIQYQPDSKVHFDQHSEFEQLSQKFTAENQKNNGGDISRLWSLMLNLKQLEEQGVQGDFAELGVWRGNTAAVLAHYAKQQGRQVFLFDTFEGFNANDLKGVDQKHVEGAFQNTSVELVRSIVGHVDCSHIVQGYFPESLQPEHAERTYSAVSLDCDLYEPMKAGLAFFYPRMPKGGIFFLHDYSSHYWPGSKQAIDEFCAEHGVYIVLMPDKSGSAFFRKQ</sequence>
<evidence type="ECO:0000313" key="2">
    <source>
        <dbReference type="Proteomes" id="UP001165267"/>
    </source>
</evidence>
<keyword evidence="2" id="KW-1185">Reference proteome</keyword>
<dbReference type="RefSeq" id="WP_257511019.1">
    <property type="nucleotide sequence ID" value="NZ_JANKHG010000014.1"/>
</dbReference>
<accession>A0ABT1XHN9</accession>
<dbReference type="Gene3D" id="3.40.50.150">
    <property type="entry name" value="Vaccinia Virus protein VP39"/>
    <property type="match status" value="1"/>
</dbReference>
<dbReference type="InterPro" id="IPR029063">
    <property type="entry name" value="SAM-dependent_MTases_sf"/>
</dbReference>
<dbReference type="PANTHER" id="PTHR40036">
    <property type="entry name" value="MACROCIN O-METHYLTRANSFERASE"/>
    <property type="match status" value="1"/>
</dbReference>
<dbReference type="SUPFAM" id="SSF53335">
    <property type="entry name" value="S-adenosyl-L-methionine-dependent methyltransferases"/>
    <property type="match status" value="1"/>
</dbReference>
<gene>
    <name evidence="1" type="ORF">NSP04_03905</name>
</gene>
<proteinExistence type="predicted"/>
<comment type="caution">
    <text evidence="1">The sequence shown here is derived from an EMBL/GenBank/DDBJ whole genome shotgun (WGS) entry which is preliminary data.</text>
</comment>
<dbReference type="InterPro" id="IPR008884">
    <property type="entry name" value="TylF_MeTrfase"/>
</dbReference>
<dbReference type="GO" id="GO:0008168">
    <property type="term" value="F:methyltransferase activity"/>
    <property type="evidence" value="ECO:0007669"/>
    <property type="project" value="UniProtKB-KW"/>
</dbReference>
<dbReference type="GO" id="GO:0032259">
    <property type="term" value="P:methylation"/>
    <property type="evidence" value="ECO:0007669"/>
    <property type="project" value="UniProtKB-KW"/>
</dbReference>
<dbReference type="Proteomes" id="UP001165267">
    <property type="component" value="Unassembled WGS sequence"/>
</dbReference>
<dbReference type="EMBL" id="JANKHG010000014">
    <property type="protein sequence ID" value="MCR2745787.1"/>
    <property type="molecule type" value="Genomic_DNA"/>
</dbReference>